<proteinExistence type="predicted"/>
<evidence type="ECO:0000256" key="1">
    <source>
        <dbReference type="SAM" id="MobiDB-lite"/>
    </source>
</evidence>
<protein>
    <submittedName>
        <fullName evidence="2">Uncharacterized protein</fullName>
    </submittedName>
</protein>
<evidence type="ECO:0000313" key="2">
    <source>
        <dbReference type="EMBL" id="JAH90689.1"/>
    </source>
</evidence>
<organism evidence="2">
    <name type="scientific">Anguilla anguilla</name>
    <name type="common">European freshwater eel</name>
    <name type="synonym">Muraena anguilla</name>
    <dbReference type="NCBI Taxonomy" id="7936"/>
    <lineage>
        <taxon>Eukaryota</taxon>
        <taxon>Metazoa</taxon>
        <taxon>Chordata</taxon>
        <taxon>Craniata</taxon>
        <taxon>Vertebrata</taxon>
        <taxon>Euteleostomi</taxon>
        <taxon>Actinopterygii</taxon>
        <taxon>Neopterygii</taxon>
        <taxon>Teleostei</taxon>
        <taxon>Anguilliformes</taxon>
        <taxon>Anguillidae</taxon>
        <taxon>Anguilla</taxon>
    </lineage>
</organism>
<name>A0A0E9WJU8_ANGAN</name>
<dbReference type="EMBL" id="GBXM01017888">
    <property type="protein sequence ID" value="JAH90689.1"/>
    <property type="molecule type" value="Transcribed_RNA"/>
</dbReference>
<reference evidence="2" key="2">
    <citation type="journal article" date="2015" name="Fish Shellfish Immunol.">
        <title>Early steps in the European eel (Anguilla anguilla)-Vibrio vulnificus interaction in the gills: Role of the RtxA13 toxin.</title>
        <authorList>
            <person name="Callol A."/>
            <person name="Pajuelo D."/>
            <person name="Ebbesson L."/>
            <person name="Teles M."/>
            <person name="MacKenzie S."/>
            <person name="Amaro C."/>
        </authorList>
    </citation>
    <scope>NUCLEOTIDE SEQUENCE</scope>
</reference>
<feature type="region of interest" description="Disordered" evidence="1">
    <location>
        <begin position="1"/>
        <end position="23"/>
    </location>
</feature>
<dbReference type="AlphaFoldDB" id="A0A0E9WJU8"/>
<accession>A0A0E9WJU8</accession>
<feature type="compositionally biased region" description="Polar residues" evidence="1">
    <location>
        <begin position="7"/>
        <end position="20"/>
    </location>
</feature>
<sequence length="73" mass="8347">MVWKSKASLTITEQSNSKQSFPLHIKRAESEQSPTNDNNILLGYICRCLRSPDAKTLRLGKKKKTNKKQNNKT</sequence>
<reference evidence="2" key="1">
    <citation type="submission" date="2014-11" db="EMBL/GenBank/DDBJ databases">
        <authorList>
            <person name="Amaro Gonzalez C."/>
        </authorList>
    </citation>
    <scope>NUCLEOTIDE SEQUENCE</scope>
</reference>